<evidence type="ECO:0000259" key="10">
    <source>
        <dbReference type="Pfam" id="PF13089"/>
    </source>
</evidence>
<feature type="region of interest" description="Disordered" evidence="8">
    <location>
        <begin position="1"/>
        <end position="174"/>
    </location>
</feature>
<feature type="compositionally biased region" description="Low complexity" evidence="8">
    <location>
        <begin position="122"/>
        <end position="151"/>
    </location>
</feature>
<evidence type="ECO:0000256" key="5">
    <source>
        <dbReference type="ARBA" id="ARBA00022840"/>
    </source>
</evidence>
<dbReference type="Pfam" id="PF17941">
    <property type="entry name" value="PP_kinase_C_1"/>
    <property type="match status" value="1"/>
</dbReference>
<feature type="binding site" evidence="6">
    <location>
        <position position="800"/>
    </location>
    <ligand>
        <name>ATP</name>
        <dbReference type="ChEBI" id="CHEBI:30616"/>
    </ligand>
</feature>
<dbReference type="NCBIfam" id="NF003918">
    <property type="entry name" value="PRK05443.1-2"/>
    <property type="match status" value="1"/>
</dbReference>
<dbReference type="SUPFAM" id="SSF143724">
    <property type="entry name" value="PHP14-like"/>
    <property type="match status" value="1"/>
</dbReference>
<feature type="binding site" evidence="6">
    <location>
        <position position="641"/>
    </location>
    <ligand>
        <name>Mg(2+)</name>
        <dbReference type="ChEBI" id="CHEBI:18420"/>
    </ligand>
</feature>
<comment type="PTM">
    <text evidence="6 7">An intermediate of this reaction is the autophosphorylated ppk in which a phosphate is covalently linked to a histidine residue through a N-P bond.</text>
</comment>
<keyword evidence="6" id="KW-0479">Metal-binding</keyword>
<dbReference type="Pfam" id="PF13089">
    <property type="entry name" value="PP_kinase_N"/>
    <property type="match status" value="1"/>
</dbReference>
<feature type="domain" description="Polyphosphate kinase C-terminal" evidence="11">
    <location>
        <begin position="740"/>
        <end position="916"/>
    </location>
</feature>
<dbReference type="EC" id="2.7.4.1" evidence="6 7"/>
<dbReference type="AlphaFoldDB" id="A0A4R2GW71"/>
<dbReference type="GO" id="GO:0006799">
    <property type="term" value="P:polyphosphate biosynthetic process"/>
    <property type="evidence" value="ECO:0007669"/>
    <property type="project" value="UniProtKB-UniRule"/>
</dbReference>
<keyword evidence="1 6" id="KW-0597">Phosphoprotein</keyword>
<dbReference type="CDD" id="cd09168">
    <property type="entry name" value="PLDc_PaPPK1_C2_like"/>
    <property type="match status" value="1"/>
</dbReference>
<evidence type="ECO:0000259" key="12">
    <source>
        <dbReference type="Pfam" id="PF17941"/>
    </source>
</evidence>
<dbReference type="Pfam" id="PF13090">
    <property type="entry name" value="PP_kinase_C"/>
    <property type="match status" value="1"/>
</dbReference>
<dbReference type="SUPFAM" id="SSF140356">
    <property type="entry name" value="PPK N-terminal domain-like"/>
    <property type="match status" value="1"/>
</dbReference>
<dbReference type="GO" id="GO:0008976">
    <property type="term" value="F:polyphosphate kinase activity"/>
    <property type="evidence" value="ECO:0007669"/>
    <property type="project" value="UniProtKB-UniRule"/>
</dbReference>
<keyword evidence="6" id="KW-0460">Magnesium</keyword>
<keyword evidence="5 6" id="KW-0067">ATP-binding</keyword>
<feature type="binding site" evidence="6">
    <location>
        <position position="704"/>
    </location>
    <ligand>
        <name>ATP</name>
        <dbReference type="ChEBI" id="CHEBI:30616"/>
    </ligand>
</feature>
<evidence type="ECO:0000259" key="9">
    <source>
        <dbReference type="Pfam" id="PF02503"/>
    </source>
</evidence>
<dbReference type="PANTHER" id="PTHR30218:SF0">
    <property type="entry name" value="POLYPHOSPHATE KINASE"/>
    <property type="match status" value="1"/>
</dbReference>
<dbReference type="NCBIfam" id="NF003921">
    <property type="entry name" value="PRK05443.2-2"/>
    <property type="match status" value="1"/>
</dbReference>
<feature type="region of interest" description="Disordered" evidence="8">
    <location>
        <begin position="923"/>
        <end position="948"/>
    </location>
</feature>
<dbReference type="NCBIfam" id="NF003919">
    <property type="entry name" value="PRK05443.1-4"/>
    <property type="match status" value="1"/>
</dbReference>
<dbReference type="SUPFAM" id="SSF56024">
    <property type="entry name" value="Phospholipase D/nuclease"/>
    <property type="match status" value="2"/>
</dbReference>
<accession>A0A4R2GW71</accession>
<dbReference type="InterPro" id="IPR041108">
    <property type="entry name" value="PP_kinase_C_1"/>
</dbReference>
<dbReference type="GO" id="GO:0046872">
    <property type="term" value="F:metal ion binding"/>
    <property type="evidence" value="ECO:0007669"/>
    <property type="project" value="UniProtKB-KW"/>
</dbReference>
<feature type="compositionally biased region" description="Polar residues" evidence="8">
    <location>
        <begin position="99"/>
        <end position="121"/>
    </location>
</feature>
<dbReference type="EMBL" id="SLWL01000002">
    <property type="protein sequence ID" value="TCO15280.1"/>
    <property type="molecule type" value="Genomic_DNA"/>
</dbReference>
<dbReference type="Proteomes" id="UP000294881">
    <property type="component" value="Unassembled WGS sequence"/>
</dbReference>
<keyword evidence="3 6" id="KW-0547">Nucleotide-binding</keyword>
<evidence type="ECO:0000256" key="7">
    <source>
        <dbReference type="RuleBase" id="RU003800"/>
    </source>
</evidence>
<dbReference type="InterPro" id="IPR025198">
    <property type="entry name" value="PPK_N_dom"/>
</dbReference>
<sequence length="948" mass="103240">MDTEDSRDRPARTDGAHAGVSIDAGTPEDDAAQAHATPAHATPAHATPAPGPVKEQGATPAAETSARPGASHGAAGSASGGRSRTIGRAPSGQAARPGHSTSAHATSTRPTKSDHGASSTGPVKSAGPVKAPAAKSPAVKSSAAKSSGARKATPRRVASEPAPAVSADDAPVVAADNGSDPGAIAARLATSYAALFQNDAADEARRSAAPDPQNLGVARKSGDISAAAAEIETPTDGAALRNTPQRFINREISWLQFNRRVFEEASNTAHPLLEQLRFLSISANNLDEFFMVRVAGLRGQVRTGVMTLSQDGLTPAEQLAAISREVSQLADDQQRRWTELRDRLLDNGIVTVEDKDLTRAETMWLEEYFLNNIFPVLTPLAVDPAHPFPFIPNLGFSIALSLFRQSDNRKLTALIRMPGKIDRFIRLPDFADTGAVRFIALEQAIGRFTDRLFPGYQVTGRGGFRVIRDSDLEIEEEAEDLVRLFETALKRRRRGTVIRVEFDGGMPENLRNFVMKELDVSGDEAFLVDGMPALNDLSQLVSIDRPDLKFKPFNARFPERVREHGGDCFAAIREKDLVIHHPYESFDVVVQFLQQAARDPNVVAIKQTLYRTSSDSPIVKALAEAAEAGKSVTALVELKARFDEEANIRWARDLERAGAQVVFGFIELKTHAKLSSVVRREGGQLVTYCHVGTGNYHPITARIYTDLSYFTADPVIAHDVACIFNFITGYAEPDELERMAVSPVTLKPRILGHIAEEMAHARAGRPGAIWLKCNSLVDPQIIDALYEASQAGVEIDCVIRGICALRPGIPGLSENIRVKSIVGRFLEHSRIYAFGNGEGLPNRNAHVYISSADLMQRNLDRRVEALCPITTPTVHQQVLDQIMLANLLDNEQSWRILPDGSATRIQRMQGEEPFNAHRYFMTNPSLSGRGKSLKDSSPKILRKRSARR</sequence>
<comment type="similarity">
    <text evidence="6 7">Belongs to the polyphosphate kinase 1 (PPK1) family.</text>
</comment>
<evidence type="ECO:0000313" key="14">
    <source>
        <dbReference type="Proteomes" id="UP000294881"/>
    </source>
</evidence>
<dbReference type="CDD" id="cd09165">
    <property type="entry name" value="PLDc_PaPPK1_C1_like"/>
    <property type="match status" value="1"/>
</dbReference>
<feature type="binding site" evidence="6">
    <location>
        <position position="828"/>
    </location>
    <ligand>
        <name>ATP</name>
        <dbReference type="ChEBI" id="CHEBI:30616"/>
    </ligand>
</feature>
<feature type="active site" description="Phosphohistidine intermediate" evidence="6">
    <location>
        <position position="671"/>
    </location>
</feature>
<dbReference type="GO" id="GO:0005524">
    <property type="term" value="F:ATP binding"/>
    <property type="evidence" value="ECO:0007669"/>
    <property type="project" value="UniProtKB-KW"/>
</dbReference>
<dbReference type="PANTHER" id="PTHR30218">
    <property type="entry name" value="POLYPHOSPHATE KINASE"/>
    <property type="match status" value="1"/>
</dbReference>
<evidence type="ECO:0000259" key="11">
    <source>
        <dbReference type="Pfam" id="PF13090"/>
    </source>
</evidence>
<evidence type="ECO:0000256" key="4">
    <source>
        <dbReference type="ARBA" id="ARBA00022777"/>
    </source>
</evidence>
<evidence type="ECO:0000256" key="6">
    <source>
        <dbReference type="HAMAP-Rule" id="MF_00347"/>
    </source>
</evidence>
<evidence type="ECO:0000256" key="8">
    <source>
        <dbReference type="SAM" id="MobiDB-lite"/>
    </source>
</evidence>
<dbReference type="InterPro" id="IPR024953">
    <property type="entry name" value="PP_kinase_middle"/>
</dbReference>
<gene>
    <name evidence="6" type="primary">ppk</name>
    <name evidence="13" type="ORF">EV666_102259</name>
</gene>
<protein>
    <recommendedName>
        <fullName evidence="6 7">Polyphosphate kinase</fullName>
        <ecNumber evidence="6 7">2.7.4.1</ecNumber>
    </recommendedName>
    <alternativeName>
        <fullName evidence="6">ATP-polyphosphate phosphotransferase</fullName>
    </alternativeName>
    <alternativeName>
        <fullName evidence="6">Polyphosphoric acid kinase</fullName>
    </alternativeName>
</protein>
<keyword evidence="14" id="KW-1185">Reference proteome</keyword>
<feature type="binding site" evidence="6">
    <location>
        <position position="611"/>
    </location>
    <ligand>
        <name>Mg(2+)</name>
        <dbReference type="ChEBI" id="CHEBI:18420"/>
    </ligand>
</feature>
<evidence type="ECO:0000256" key="2">
    <source>
        <dbReference type="ARBA" id="ARBA00022679"/>
    </source>
</evidence>
<feature type="binding site" evidence="6">
    <location>
        <position position="285"/>
    </location>
    <ligand>
        <name>ATP</name>
        <dbReference type="ChEBI" id="CHEBI:30616"/>
    </ligand>
</feature>
<dbReference type="InterPro" id="IPR036832">
    <property type="entry name" value="PPK_N_dom_sf"/>
</dbReference>
<dbReference type="InterPro" id="IPR003414">
    <property type="entry name" value="PP_kinase"/>
</dbReference>
<feature type="compositionally biased region" description="Low complexity" evidence="8">
    <location>
        <begin position="33"/>
        <end position="48"/>
    </location>
</feature>
<comment type="function">
    <text evidence="6 7">Catalyzes the reversible transfer of the terminal phosphate of ATP to form a long-chain polyphosphate (polyP).</text>
</comment>
<comment type="cofactor">
    <cofactor evidence="6">
        <name>Mg(2+)</name>
        <dbReference type="ChEBI" id="CHEBI:18420"/>
    </cofactor>
</comment>
<reference evidence="13 14" key="1">
    <citation type="submission" date="2019-03" db="EMBL/GenBank/DDBJ databases">
        <title>Genomic Encyclopedia of Type Strains, Phase IV (KMG-IV): sequencing the most valuable type-strain genomes for metagenomic binning, comparative biology and taxonomic classification.</title>
        <authorList>
            <person name="Goeker M."/>
        </authorList>
    </citation>
    <scope>NUCLEOTIDE SEQUENCE [LARGE SCALE GENOMIC DNA]</scope>
    <source>
        <strain evidence="13 14">DSM 22958</strain>
    </source>
</reference>
<keyword evidence="4 6" id="KW-0418">Kinase</keyword>
<dbReference type="InterPro" id="IPR025200">
    <property type="entry name" value="PPK_C_dom2"/>
</dbReference>
<dbReference type="Gene3D" id="3.30.870.10">
    <property type="entry name" value="Endonuclease Chain A"/>
    <property type="match status" value="2"/>
</dbReference>
<dbReference type="GO" id="GO:0009358">
    <property type="term" value="C:polyphosphate kinase complex"/>
    <property type="evidence" value="ECO:0007669"/>
    <property type="project" value="InterPro"/>
</dbReference>
<feature type="domain" description="Polyphosphate kinase C-terminal" evidence="12">
    <location>
        <begin position="568"/>
        <end position="732"/>
    </location>
</feature>
<dbReference type="NCBIfam" id="NF003917">
    <property type="entry name" value="PRK05443.1-1"/>
    <property type="match status" value="1"/>
</dbReference>
<evidence type="ECO:0000256" key="1">
    <source>
        <dbReference type="ARBA" id="ARBA00022553"/>
    </source>
</evidence>
<dbReference type="NCBIfam" id="TIGR03705">
    <property type="entry name" value="poly_P_kin"/>
    <property type="match status" value="1"/>
</dbReference>
<comment type="caution">
    <text evidence="13">The sequence shown here is derived from an EMBL/GenBank/DDBJ whole genome shotgun (WGS) entry which is preliminary data.</text>
</comment>
<dbReference type="Gene3D" id="1.20.58.310">
    <property type="entry name" value="Polyphosphate kinase N-terminal domain"/>
    <property type="match status" value="1"/>
</dbReference>
<dbReference type="InterPro" id="IPR036830">
    <property type="entry name" value="PP_kinase_middle_dom_sf"/>
</dbReference>
<feature type="domain" description="Polyphosphate kinase middle" evidence="9">
    <location>
        <begin position="361"/>
        <end position="540"/>
    </location>
</feature>
<dbReference type="Pfam" id="PF02503">
    <property type="entry name" value="PP_kinase"/>
    <property type="match status" value="1"/>
</dbReference>
<proteinExistence type="inferred from homology"/>
<dbReference type="Gene3D" id="3.30.1840.10">
    <property type="entry name" value="Polyphosphate kinase middle domain"/>
    <property type="match status" value="1"/>
</dbReference>
<dbReference type="HAMAP" id="MF_00347">
    <property type="entry name" value="Polyphosphate_kinase"/>
    <property type="match status" value="1"/>
</dbReference>
<evidence type="ECO:0000313" key="13">
    <source>
        <dbReference type="EMBL" id="TCO15280.1"/>
    </source>
</evidence>
<evidence type="ECO:0000256" key="3">
    <source>
        <dbReference type="ARBA" id="ARBA00022741"/>
    </source>
</evidence>
<feature type="compositionally biased region" description="Basic and acidic residues" evidence="8">
    <location>
        <begin position="1"/>
        <end position="15"/>
    </location>
</feature>
<feature type="compositionally biased region" description="Low complexity" evidence="8">
    <location>
        <begin position="65"/>
        <end position="89"/>
    </location>
</feature>
<comment type="catalytic activity">
    <reaction evidence="6 7">
        <text>[phosphate](n) + ATP = [phosphate](n+1) + ADP</text>
        <dbReference type="Rhea" id="RHEA:19573"/>
        <dbReference type="Rhea" id="RHEA-COMP:9859"/>
        <dbReference type="Rhea" id="RHEA-COMP:14280"/>
        <dbReference type="ChEBI" id="CHEBI:16838"/>
        <dbReference type="ChEBI" id="CHEBI:30616"/>
        <dbReference type="ChEBI" id="CHEBI:456216"/>
        <dbReference type="EC" id="2.7.4.1"/>
    </reaction>
</comment>
<keyword evidence="2 6" id="KW-0808">Transferase</keyword>
<feature type="domain" description="Polyphosphate kinase N-terminal" evidence="10">
    <location>
        <begin position="247"/>
        <end position="350"/>
    </location>
</feature>
<name>A0A4R2GW71_9HYPH</name>
<organism evidence="13 14">
    <name type="scientific">Camelimonas lactis</name>
    <dbReference type="NCBI Taxonomy" id="659006"/>
    <lineage>
        <taxon>Bacteria</taxon>
        <taxon>Pseudomonadati</taxon>
        <taxon>Pseudomonadota</taxon>
        <taxon>Alphaproteobacteria</taxon>
        <taxon>Hyphomicrobiales</taxon>
        <taxon>Chelatococcaceae</taxon>
        <taxon>Camelimonas</taxon>
    </lineage>
</organism>
<feature type="compositionally biased region" description="Low complexity" evidence="8">
    <location>
        <begin position="159"/>
        <end position="174"/>
    </location>
</feature>